<evidence type="ECO:0000256" key="5">
    <source>
        <dbReference type="PROSITE-ProRule" id="PRU01091"/>
    </source>
</evidence>
<evidence type="ECO:0000256" key="2">
    <source>
        <dbReference type="ARBA" id="ARBA00023012"/>
    </source>
</evidence>
<organism evidence="8 9">
    <name type="scientific">Ralstonia insidiosa</name>
    <dbReference type="NCBI Taxonomy" id="190721"/>
    <lineage>
        <taxon>Bacteria</taxon>
        <taxon>Pseudomonadati</taxon>
        <taxon>Pseudomonadota</taxon>
        <taxon>Betaproteobacteria</taxon>
        <taxon>Burkholderiales</taxon>
        <taxon>Burkholderiaceae</taxon>
        <taxon>Ralstonia</taxon>
    </lineage>
</organism>
<sequence length="247" mass="28177">MSTATPPDSEKKRIAVLEDNLAQVEAVQRWLQNAGYDVIVEHDGPAFMARIDKEKVDMLVLDWDVPGMTGIEVLRNVRARVHFEIPIVLLTQHDDERDILHGLDSGADDFLVKPASERMLLARVMAQLRKYYPEAQKKRQIEFDGYVLDETARVVTLPDGGQQELPEREFAIGFYLFSHAGRVVSRDALLKHVWGEVDEAQVGTLATYITRVRNALRLRQHGLKISSVYRRGYRLERLADAADRDID</sequence>
<dbReference type="SMART" id="SM00448">
    <property type="entry name" value="REC"/>
    <property type="match status" value="1"/>
</dbReference>
<dbReference type="PROSITE" id="PS50110">
    <property type="entry name" value="RESPONSE_REGULATORY"/>
    <property type="match status" value="1"/>
</dbReference>
<dbReference type="Pfam" id="PF00486">
    <property type="entry name" value="Trans_reg_C"/>
    <property type="match status" value="1"/>
</dbReference>
<dbReference type="CDD" id="cd00383">
    <property type="entry name" value="trans_reg_C"/>
    <property type="match status" value="1"/>
</dbReference>
<dbReference type="GO" id="GO:0000156">
    <property type="term" value="F:phosphorelay response regulator activity"/>
    <property type="evidence" value="ECO:0007669"/>
    <property type="project" value="TreeGrafter"/>
</dbReference>
<protein>
    <submittedName>
        <fullName evidence="8">Response regulator transcription factor</fullName>
    </submittedName>
</protein>
<evidence type="ECO:0000313" key="9">
    <source>
        <dbReference type="Proteomes" id="UP000575469"/>
    </source>
</evidence>
<dbReference type="InterPro" id="IPR001867">
    <property type="entry name" value="OmpR/PhoB-type_DNA-bd"/>
</dbReference>
<dbReference type="EMBL" id="JABBZM010000018">
    <property type="protein sequence ID" value="NMV39987.1"/>
    <property type="molecule type" value="Genomic_DNA"/>
</dbReference>
<dbReference type="InterPro" id="IPR036388">
    <property type="entry name" value="WH-like_DNA-bd_sf"/>
</dbReference>
<dbReference type="InterPro" id="IPR039420">
    <property type="entry name" value="WalR-like"/>
</dbReference>
<feature type="modified residue" description="4-aspartylphosphate" evidence="4">
    <location>
        <position position="62"/>
    </location>
</feature>
<dbReference type="InterPro" id="IPR001789">
    <property type="entry name" value="Sig_transdc_resp-reg_receiver"/>
</dbReference>
<dbReference type="GO" id="GO:0032993">
    <property type="term" value="C:protein-DNA complex"/>
    <property type="evidence" value="ECO:0007669"/>
    <property type="project" value="TreeGrafter"/>
</dbReference>
<dbReference type="PANTHER" id="PTHR48111">
    <property type="entry name" value="REGULATOR OF RPOS"/>
    <property type="match status" value="1"/>
</dbReference>
<keyword evidence="3 5" id="KW-0238">DNA-binding</keyword>
<evidence type="ECO:0000256" key="1">
    <source>
        <dbReference type="ARBA" id="ARBA00022553"/>
    </source>
</evidence>
<keyword evidence="2" id="KW-0902">Two-component regulatory system</keyword>
<comment type="caution">
    <text evidence="8">The sequence shown here is derived from an EMBL/GenBank/DDBJ whole genome shotgun (WGS) entry which is preliminary data.</text>
</comment>
<dbReference type="PROSITE" id="PS51755">
    <property type="entry name" value="OMPR_PHOB"/>
    <property type="match status" value="1"/>
</dbReference>
<dbReference type="InterPro" id="IPR011006">
    <property type="entry name" value="CheY-like_superfamily"/>
</dbReference>
<dbReference type="GO" id="GO:0005829">
    <property type="term" value="C:cytosol"/>
    <property type="evidence" value="ECO:0007669"/>
    <property type="project" value="TreeGrafter"/>
</dbReference>
<dbReference type="AlphaFoldDB" id="A0A848P393"/>
<dbReference type="CDD" id="cd17574">
    <property type="entry name" value="REC_OmpR"/>
    <property type="match status" value="1"/>
</dbReference>
<dbReference type="SMART" id="SM00862">
    <property type="entry name" value="Trans_reg_C"/>
    <property type="match status" value="1"/>
</dbReference>
<evidence type="ECO:0000256" key="4">
    <source>
        <dbReference type="PROSITE-ProRule" id="PRU00169"/>
    </source>
</evidence>
<dbReference type="Gene3D" id="3.40.50.2300">
    <property type="match status" value="1"/>
</dbReference>
<dbReference type="PANTHER" id="PTHR48111:SF40">
    <property type="entry name" value="PHOSPHATE REGULON TRANSCRIPTIONAL REGULATORY PROTEIN PHOB"/>
    <property type="match status" value="1"/>
</dbReference>
<dbReference type="Gene3D" id="1.10.10.10">
    <property type="entry name" value="Winged helix-like DNA-binding domain superfamily/Winged helix DNA-binding domain"/>
    <property type="match status" value="1"/>
</dbReference>
<proteinExistence type="predicted"/>
<feature type="domain" description="OmpR/PhoB-type" evidence="7">
    <location>
        <begin position="138"/>
        <end position="237"/>
    </location>
</feature>
<evidence type="ECO:0000259" key="7">
    <source>
        <dbReference type="PROSITE" id="PS51755"/>
    </source>
</evidence>
<keyword evidence="1 4" id="KW-0597">Phosphoprotein</keyword>
<reference evidence="8 9" key="1">
    <citation type="submission" date="2020-04" db="EMBL/GenBank/DDBJ databases">
        <title>Ralstonia insidiosa genome sequencing and assembly.</title>
        <authorList>
            <person name="Martins R.C.R."/>
            <person name="Perdigao-Neto L.V."/>
            <person name="Levin A.S.S."/>
            <person name="Costa S.F."/>
        </authorList>
    </citation>
    <scope>NUCLEOTIDE SEQUENCE [LARGE SCALE GENOMIC DNA]</scope>
    <source>
        <strain evidence="8 9">5047</strain>
    </source>
</reference>
<dbReference type="SUPFAM" id="SSF46894">
    <property type="entry name" value="C-terminal effector domain of the bipartite response regulators"/>
    <property type="match status" value="1"/>
</dbReference>
<dbReference type="GO" id="GO:0006355">
    <property type="term" value="P:regulation of DNA-templated transcription"/>
    <property type="evidence" value="ECO:0007669"/>
    <property type="project" value="InterPro"/>
</dbReference>
<dbReference type="InterPro" id="IPR016032">
    <property type="entry name" value="Sig_transdc_resp-reg_C-effctor"/>
</dbReference>
<dbReference type="GO" id="GO:0000976">
    <property type="term" value="F:transcription cis-regulatory region binding"/>
    <property type="evidence" value="ECO:0007669"/>
    <property type="project" value="TreeGrafter"/>
</dbReference>
<accession>A0A848P393</accession>
<evidence type="ECO:0000259" key="6">
    <source>
        <dbReference type="PROSITE" id="PS50110"/>
    </source>
</evidence>
<dbReference type="Pfam" id="PF00072">
    <property type="entry name" value="Response_reg"/>
    <property type="match status" value="1"/>
</dbReference>
<evidence type="ECO:0000256" key="3">
    <source>
        <dbReference type="ARBA" id="ARBA00023125"/>
    </source>
</evidence>
<name>A0A848P393_9RALS</name>
<dbReference type="RefSeq" id="WP_169340900.1">
    <property type="nucleotide sequence ID" value="NZ_JABBZM010000018.1"/>
</dbReference>
<evidence type="ECO:0000313" key="8">
    <source>
        <dbReference type="EMBL" id="NMV39987.1"/>
    </source>
</evidence>
<dbReference type="Proteomes" id="UP000575469">
    <property type="component" value="Unassembled WGS sequence"/>
</dbReference>
<feature type="DNA-binding region" description="OmpR/PhoB-type" evidence="5">
    <location>
        <begin position="138"/>
        <end position="237"/>
    </location>
</feature>
<gene>
    <name evidence="8" type="ORF">HGR00_18925</name>
</gene>
<feature type="domain" description="Response regulatory" evidence="6">
    <location>
        <begin position="13"/>
        <end position="128"/>
    </location>
</feature>
<dbReference type="SUPFAM" id="SSF52172">
    <property type="entry name" value="CheY-like"/>
    <property type="match status" value="1"/>
</dbReference>